<organism evidence="1 2">
    <name type="scientific">Thiothrix lacustris</name>
    <dbReference type="NCBI Taxonomy" id="525917"/>
    <lineage>
        <taxon>Bacteria</taxon>
        <taxon>Pseudomonadati</taxon>
        <taxon>Pseudomonadota</taxon>
        <taxon>Gammaproteobacteria</taxon>
        <taxon>Thiotrichales</taxon>
        <taxon>Thiotrichaceae</taxon>
        <taxon>Thiothrix</taxon>
    </lineage>
</organism>
<dbReference type="Pfam" id="PF07759">
    <property type="entry name" value="DUF1615"/>
    <property type="match status" value="1"/>
</dbReference>
<dbReference type="InterPro" id="IPR011673">
    <property type="entry name" value="DUF1615"/>
</dbReference>
<reference evidence="1 2" key="1">
    <citation type="submission" date="2017-01" db="EMBL/GenBank/DDBJ databases">
        <title>Novel large sulfur bacteria in the metagenomes of groundwater-fed chemosynthetic microbial mats in the Lake Huron basin.</title>
        <authorList>
            <person name="Sharrar A.M."/>
            <person name="Flood B.E."/>
            <person name="Bailey J.V."/>
            <person name="Jones D.S."/>
            <person name="Biddanda B."/>
            <person name="Ruberg S.A."/>
            <person name="Marcus D.N."/>
            <person name="Dick G.J."/>
        </authorList>
    </citation>
    <scope>NUCLEOTIDE SEQUENCE [LARGE SCALE GENOMIC DNA]</scope>
    <source>
        <strain evidence="1">A8</strain>
    </source>
</reference>
<accession>A0A1Y1QIT1</accession>
<comment type="caution">
    <text evidence="1">The sequence shown here is derived from an EMBL/GenBank/DDBJ whole genome shotgun (WGS) entry which is preliminary data.</text>
</comment>
<dbReference type="EMBL" id="MTEJ01000233">
    <property type="protein sequence ID" value="OQX06715.1"/>
    <property type="molecule type" value="Genomic_DNA"/>
</dbReference>
<sequence length="416" mass="46029">MLEHLWESLMSFIKGAFLWLLGLLLVGVGVWQYPTLKQQLQPMQENARDNALELGISAKQVALLIDKAEPGVPDTFGWANDLRSALETHSLPRSRENVCAMIAVVDQESSFRANPAIPGLGEKSVQAIVRKLEGIPLVGSVANSSAQTLLERYPTPEDNYLAQIRRAKTERDLDLLYRDIMATLLQSKGGTVLRDSQIVRDLTEGMNEIDTIGSMQVAVSFAVRVEEERLKRTLTLEEVWGIRNRMYTRKGGMEYGALLLLGYASGYAQKIHRFADFNAGRYASRNAAFQAVVTELLGRKLATDGDLLSYGADGNPTAVVSNSEQAINDAVAKYRLGLSAAKVRTDLLQEKVFSFNDTATYRAIVGQYRKLKGKDAPYAIIPGIVLQSEKASRILTTEKFATTVDGRYQRCMAESL</sequence>
<gene>
    <name evidence="1" type="ORF">BWK73_30090</name>
</gene>
<name>A0A1Y1QIT1_9GAMM</name>
<evidence type="ECO:0000313" key="2">
    <source>
        <dbReference type="Proteomes" id="UP000192491"/>
    </source>
</evidence>
<dbReference type="AlphaFoldDB" id="A0A1Y1QIT1"/>
<protein>
    <submittedName>
        <fullName evidence="1">Uncharacterized protein</fullName>
    </submittedName>
</protein>
<evidence type="ECO:0000313" key="1">
    <source>
        <dbReference type="EMBL" id="OQX06715.1"/>
    </source>
</evidence>
<dbReference type="Proteomes" id="UP000192491">
    <property type="component" value="Unassembled WGS sequence"/>
</dbReference>
<proteinExistence type="predicted"/>